<sequence>MPNTTLDWLIVAVPQFEAVPQACARLNAEGCEVKFIFPAMTFSEGLKRPMPLFAVVGCREARTVKES</sequence>
<evidence type="ECO:0000313" key="1">
    <source>
        <dbReference type="EMBL" id="QJA93403.1"/>
    </source>
</evidence>
<name>A0A6M3LG58_9ZZZZ</name>
<dbReference type="EMBL" id="MT143146">
    <property type="protein sequence ID" value="QJA93403.1"/>
    <property type="molecule type" value="Genomic_DNA"/>
</dbReference>
<proteinExistence type="predicted"/>
<reference evidence="1" key="1">
    <citation type="submission" date="2020-03" db="EMBL/GenBank/DDBJ databases">
        <title>The deep terrestrial virosphere.</title>
        <authorList>
            <person name="Holmfeldt K."/>
            <person name="Nilsson E."/>
            <person name="Simone D."/>
            <person name="Lopez-Fernandez M."/>
            <person name="Wu X."/>
            <person name="de Brujin I."/>
            <person name="Lundin D."/>
            <person name="Andersson A."/>
            <person name="Bertilsson S."/>
            <person name="Dopson M."/>
        </authorList>
    </citation>
    <scope>NUCLEOTIDE SEQUENCE</scope>
    <source>
        <strain evidence="1">MM415B04241</strain>
    </source>
</reference>
<protein>
    <submittedName>
        <fullName evidence="1">Uncharacterized protein</fullName>
    </submittedName>
</protein>
<organism evidence="1">
    <name type="scientific">viral metagenome</name>
    <dbReference type="NCBI Taxonomy" id="1070528"/>
    <lineage>
        <taxon>unclassified sequences</taxon>
        <taxon>metagenomes</taxon>
        <taxon>organismal metagenomes</taxon>
    </lineage>
</organism>
<gene>
    <name evidence="1" type="ORF">MM415B04241_0007</name>
</gene>
<dbReference type="AlphaFoldDB" id="A0A6M3LG58"/>
<accession>A0A6M3LG58</accession>